<proteinExistence type="predicted"/>
<evidence type="ECO:0000313" key="3">
    <source>
        <dbReference type="Proteomes" id="UP001189122"/>
    </source>
</evidence>
<evidence type="ECO:0000256" key="1">
    <source>
        <dbReference type="SAM" id="MobiDB-lite"/>
    </source>
</evidence>
<keyword evidence="3" id="KW-1185">Reference proteome</keyword>
<name>A0A7I8JL25_SPIIN</name>
<dbReference type="Proteomes" id="UP001189122">
    <property type="component" value="Unassembled WGS sequence"/>
</dbReference>
<protein>
    <submittedName>
        <fullName evidence="2">Uncharacterized protein</fullName>
    </submittedName>
</protein>
<gene>
    <name evidence="2" type="ORF">SI7747_14017253</name>
</gene>
<dbReference type="AlphaFoldDB" id="A0A7I8JL25"/>
<dbReference type="EMBL" id="LR743601">
    <property type="protein sequence ID" value="CAA2631605.1"/>
    <property type="molecule type" value="Genomic_DNA"/>
</dbReference>
<organism evidence="2">
    <name type="scientific">Spirodela intermedia</name>
    <name type="common">Intermediate duckweed</name>
    <dbReference type="NCBI Taxonomy" id="51605"/>
    <lineage>
        <taxon>Eukaryota</taxon>
        <taxon>Viridiplantae</taxon>
        <taxon>Streptophyta</taxon>
        <taxon>Embryophyta</taxon>
        <taxon>Tracheophyta</taxon>
        <taxon>Spermatophyta</taxon>
        <taxon>Magnoliopsida</taxon>
        <taxon>Liliopsida</taxon>
        <taxon>Araceae</taxon>
        <taxon>Lemnoideae</taxon>
        <taxon>Spirodela</taxon>
    </lineage>
</organism>
<sequence>MISPSCSNRCGRGWQPHTGVSSVDCLLAAPREETHNHCQHWPPKGGKGTSWPTYGVLQVAPRERGGASHPMLREGFAKRKRSRPSPQ</sequence>
<evidence type="ECO:0000313" key="2">
    <source>
        <dbReference type="EMBL" id="CAA2631605.1"/>
    </source>
</evidence>
<dbReference type="EMBL" id="CACRZD030000014">
    <property type="protein sequence ID" value="CAA6670848.1"/>
    <property type="molecule type" value="Genomic_DNA"/>
</dbReference>
<accession>A0A7I8JL25</accession>
<feature type="compositionally biased region" description="Basic and acidic residues" evidence="1">
    <location>
        <begin position="61"/>
        <end position="77"/>
    </location>
</feature>
<reference evidence="2 3" key="1">
    <citation type="submission" date="2019-12" db="EMBL/GenBank/DDBJ databases">
        <authorList>
            <person name="Scholz U."/>
            <person name="Mascher M."/>
            <person name="Fiebig A."/>
        </authorList>
    </citation>
    <scope>NUCLEOTIDE SEQUENCE</scope>
</reference>
<feature type="region of interest" description="Disordered" evidence="1">
    <location>
        <begin position="61"/>
        <end position="87"/>
    </location>
</feature>
<feature type="compositionally biased region" description="Basic residues" evidence="1">
    <location>
        <begin position="78"/>
        <end position="87"/>
    </location>
</feature>